<dbReference type="PANTHER" id="PTHR35546">
    <property type="entry name" value="F-BOX PROTEIN INTERACTION DOMAIN PROTEIN-RELATED"/>
    <property type="match status" value="1"/>
</dbReference>
<dbReference type="InterPro" id="IPR036047">
    <property type="entry name" value="F-box-like_dom_sf"/>
</dbReference>
<evidence type="ECO:0000313" key="3">
    <source>
        <dbReference type="RefSeq" id="XP_004516536.2"/>
    </source>
</evidence>
<name>A0A1S2Z7P6_CICAR</name>
<dbReference type="KEGG" id="cam:101502555"/>
<dbReference type="Pfam" id="PF24750">
    <property type="entry name" value="b-prop_At3g26010-like"/>
    <property type="match status" value="1"/>
</dbReference>
<keyword evidence="2" id="KW-1185">Reference proteome</keyword>
<proteinExistence type="predicted"/>
<gene>
    <name evidence="3" type="primary">LOC101502555</name>
</gene>
<reference evidence="3" key="1">
    <citation type="submission" date="2025-08" db="UniProtKB">
        <authorList>
            <consortium name="RefSeq"/>
        </authorList>
    </citation>
    <scope>IDENTIFICATION</scope>
    <source>
        <tissue evidence="3">Etiolated seedlings</tissue>
    </source>
</reference>
<dbReference type="PANTHER" id="PTHR35546:SF25">
    <property type="entry name" value="F-BOX DOMAIN-CONTAINING PROTEIN"/>
    <property type="match status" value="1"/>
</dbReference>
<dbReference type="SUPFAM" id="SSF81383">
    <property type="entry name" value="F-box domain"/>
    <property type="match status" value="1"/>
</dbReference>
<accession>A0A1S2Z7P6</accession>
<dbReference type="OrthoDB" id="605328at2759"/>
<dbReference type="PaxDb" id="3827-XP_004516536.1"/>
<sequence>MKLSIEKWIVRKKRTMGRRRPRCLFNKIPIDLQTKIFDKLCVKDQSNAMCVSRLWHDTILSTTIPNKHPQQSLVTTSLFPTPFVNLEQLFHWCSQVMCCRVIPQNLIDSCNGLLLFCHNNGKAKNLTHGVYHYYVLNHVTKQCVAVLKPTGQITKGYSYATLVYDPAESWFFQIVRFQGCRRVNVFSSDNGVWHTIDIRLPEHINESNWIKKTVYLNRSIYRLSRSGHLVKIKVDIQENILEQVEVITLPSDCLDNCHWEISVKGEKLLFVMSRGVKFVVCELVECVTRGVTSYSWCNIHNIENENLWHLNTYGELLSFHPYHQVAFFKRKKFQFFCFQIGIDFTDVQEIPYNEILYDYLRYCRPPLLDCSAPFACCLNKEHQRAFQRLPIPPR</sequence>
<feature type="domain" description="F-box" evidence="1">
    <location>
        <begin position="28"/>
        <end position="68"/>
    </location>
</feature>
<dbReference type="InterPro" id="IPR055290">
    <property type="entry name" value="At3g26010-like"/>
</dbReference>
<dbReference type="InterPro" id="IPR056592">
    <property type="entry name" value="Beta-prop_At3g26010-like"/>
</dbReference>
<dbReference type="InterPro" id="IPR001810">
    <property type="entry name" value="F-box_dom"/>
</dbReference>
<dbReference type="Pfam" id="PF00646">
    <property type="entry name" value="F-box"/>
    <property type="match status" value="1"/>
</dbReference>
<dbReference type="eggNOG" id="ENOG502QWH8">
    <property type="taxonomic scope" value="Eukaryota"/>
</dbReference>
<dbReference type="Proteomes" id="UP000087171">
    <property type="component" value="Unplaced"/>
</dbReference>
<evidence type="ECO:0000259" key="1">
    <source>
        <dbReference type="SMART" id="SM00256"/>
    </source>
</evidence>
<dbReference type="RefSeq" id="XP_004516536.2">
    <property type="nucleotide sequence ID" value="XM_004516479.2"/>
</dbReference>
<evidence type="ECO:0000313" key="2">
    <source>
        <dbReference type="Proteomes" id="UP000087171"/>
    </source>
</evidence>
<organism evidence="2 3">
    <name type="scientific">Cicer arietinum</name>
    <name type="common">Chickpea</name>
    <name type="synonym">Garbanzo</name>
    <dbReference type="NCBI Taxonomy" id="3827"/>
    <lineage>
        <taxon>Eukaryota</taxon>
        <taxon>Viridiplantae</taxon>
        <taxon>Streptophyta</taxon>
        <taxon>Embryophyta</taxon>
        <taxon>Tracheophyta</taxon>
        <taxon>Spermatophyta</taxon>
        <taxon>Magnoliopsida</taxon>
        <taxon>eudicotyledons</taxon>
        <taxon>Gunneridae</taxon>
        <taxon>Pentapetalae</taxon>
        <taxon>rosids</taxon>
        <taxon>fabids</taxon>
        <taxon>Fabales</taxon>
        <taxon>Fabaceae</taxon>
        <taxon>Papilionoideae</taxon>
        <taxon>50 kb inversion clade</taxon>
        <taxon>NPAAA clade</taxon>
        <taxon>Hologalegina</taxon>
        <taxon>IRL clade</taxon>
        <taxon>Cicereae</taxon>
        <taxon>Cicer</taxon>
    </lineage>
</organism>
<protein>
    <submittedName>
        <fullName evidence="3">Uncharacterized protein LOC101502555</fullName>
    </submittedName>
</protein>
<dbReference type="AlphaFoldDB" id="A0A1S2Z7P6"/>
<dbReference type="SMART" id="SM00256">
    <property type="entry name" value="FBOX"/>
    <property type="match status" value="1"/>
</dbReference>